<evidence type="ECO:0000313" key="1">
    <source>
        <dbReference type="EMBL" id="ASV74717.1"/>
    </source>
</evidence>
<evidence type="ECO:0000313" key="2">
    <source>
        <dbReference type="Proteomes" id="UP000215086"/>
    </source>
</evidence>
<dbReference type="AlphaFoldDB" id="A0A286RFJ4"/>
<protein>
    <submittedName>
        <fullName evidence="1">Uncharacterized protein</fullName>
    </submittedName>
</protein>
<dbReference type="Proteomes" id="UP000215086">
    <property type="component" value="Chromosome"/>
</dbReference>
<sequence length="80" mass="8358">MSGPFPLGGACLSGASFNVRSSIAFHRGLKSRAESGAKAPHSMECGDLSPLFGEGFSLHHLASARLAQRRSVGPIHKSPQ</sequence>
<organism evidence="1 2">
    <name type="scientific">Thermogutta terrifontis</name>
    <dbReference type="NCBI Taxonomy" id="1331910"/>
    <lineage>
        <taxon>Bacteria</taxon>
        <taxon>Pseudomonadati</taxon>
        <taxon>Planctomycetota</taxon>
        <taxon>Planctomycetia</taxon>
        <taxon>Pirellulales</taxon>
        <taxon>Thermoguttaceae</taxon>
        <taxon>Thermogutta</taxon>
    </lineage>
</organism>
<reference evidence="1 2" key="1">
    <citation type="journal article" name="Front. Microbiol.">
        <title>Sugar Metabolism of the First Thermophilic Planctomycete Thermogutta terrifontis: Comparative Genomic and Transcriptomic Approaches.</title>
        <authorList>
            <person name="Elcheninov A.G."/>
            <person name="Menzel P."/>
            <person name="Gudbergsdottir S.R."/>
            <person name="Slesarev A.I."/>
            <person name="Kadnikov V.V."/>
            <person name="Krogh A."/>
            <person name="Bonch-Osmolovskaya E.A."/>
            <person name="Peng X."/>
            <person name="Kublanov I.V."/>
        </authorList>
    </citation>
    <scope>NUCLEOTIDE SEQUENCE [LARGE SCALE GENOMIC DNA]</scope>
    <source>
        <strain evidence="1 2">R1</strain>
    </source>
</reference>
<accession>A0A286RFJ4</accession>
<dbReference type="KEGG" id="ttf:THTE_2115"/>
<gene>
    <name evidence="1" type="ORF">THTE_2115</name>
</gene>
<dbReference type="EMBL" id="CP018477">
    <property type="protein sequence ID" value="ASV74717.1"/>
    <property type="molecule type" value="Genomic_DNA"/>
</dbReference>
<proteinExistence type="predicted"/>
<name>A0A286RFJ4_9BACT</name>
<keyword evidence="2" id="KW-1185">Reference proteome</keyword>